<reference evidence="2" key="2">
    <citation type="submission" date="2020-09" db="EMBL/GenBank/DDBJ databases">
        <authorList>
            <person name="Sun Q."/>
            <person name="Ohkuma M."/>
        </authorList>
    </citation>
    <scope>NUCLEOTIDE SEQUENCE</scope>
    <source>
        <strain evidence="2">JCM 4988</strain>
    </source>
</reference>
<proteinExistence type="predicted"/>
<name>A0A918UWM4_9ACTN</name>
<dbReference type="Proteomes" id="UP000630936">
    <property type="component" value="Unassembled WGS sequence"/>
</dbReference>
<protein>
    <submittedName>
        <fullName evidence="2">Uncharacterized protein</fullName>
    </submittedName>
</protein>
<evidence type="ECO:0000256" key="1">
    <source>
        <dbReference type="SAM" id="MobiDB-lite"/>
    </source>
</evidence>
<dbReference type="AlphaFoldDB" id="A0A918UWM4"/>
<feature type="region of interest" description="Disordered" evidence="1">
    <location>
        <begin position="64"/>
        <end position="143"/>
    </location>
</feature>
<feature type="compositionally biased region" description="Basic and acidic residues" evidence="1">
    <location>
        <begin position="87"/>
        <end position="102"/>
    </location>
</feature>
<accession>A0A918UWM4</accession>
<feature type="compositionally biased region" description="Basic residues" evidence="1">
    <location>
        <begin position="103"/>
        <end position="113"/>
    </location>
</feature>
<sequence length="143" mass="15239">MRQQGDTAAREHNPSVQTFEQGLAQLLLQALDLLADGGLDDVAASGGLGEGSLFRDRDEVFKSPQLHANDVTKQGNTAQRLPSAPDGGKECGRAHSRPDGSGRRRGAARKGKRMISPCGGEPGQGFHWEGRGEHPGMSQKERA</sequence>
<gene>
    <name evidence="2" type="ORF">GCM10010387_35410</name>
</gene>
<feature type="compositionally biased region" description="Polar residues" evidence="1">
    <location>
        <begin position="71"/>
        <end position="80"/>
    </location>
</feature>
<organism evidence="2 3">
    <name type="scientific">Streptomyces inusitatus</name>
    <dbReference type="NCBI Taxonomy" id="68221"/>
    <lineage>
        <taxon>Bacteria</taxon>
        <taxon>Bacillati</taxon>
        <taxon>Actinomycetota</taxon>
        <taxon>Actinomycetes</taxon>
        <taxon>Kitasatosporales</taxon>
        <taxon>Streptomycetaceae</taxon>
        <taxon>Streptomyces</taxon>
    </lineage>
</organism>
<feature type="compositionally biased region" description="Basic and acidic residues" evidence="1">
    <location>
        <begin position="128"/>
        <end position="143"/>
    </location>
</feature>
<evidence type="ECO:0000313" key="2">
    <source>
        <dbReference type="EMBL" id="GGZ38249.1"/>
    </source>
</evidence>
<keyword evidence="3" id="KW-1185">Reference proteome</keyword>
<dbReference type="EMBL" id="BMWG01000010">
    <property type="protein sequence ID" value="GGZ38249.1"/>
    <property type="molecule type" value="Genomic_DNA"/>
</dbReference>
<comment type="caution">
    <text evidence="2">The sequence shown here is derived from an EMBL/GenBank/DDBJ whole genome shotgun (WGS) entry which is preliminary data.</text>
</comment>
<reference evidence="2" key="1">
    <citation type="journal article" date="2014" name="Int. J. Syst. Evol. Microbiol.">
        <title>Complete genome sequence of Corynebacterium casei LMG S-19264T (=DSM 44701T), isolated from a smear-ripened cheese.</title>
        <authorList>
            <consortium name="US DOE Joint Genome Institute (JGI-PGF)"/>
            <person name="Walter F."/>
            <person name="Albersmeier A."/>
            <person name="Kalinowski J."/>
            <person name="Ruckert C."/>
        </authorList>
    </citation>
    <scope>NUCLEOTIDE SEQUENCE</scope>
    <source>
        <strain evidence="2">JCM 4988</strain>
    </source>
</reference>
<evidence type="ECO:0000313" key="3">
    <source>
        <dbReference type="Proteomes" id="UP000630936"/>
    </source>
</evidence>